<dbReference type="Proteomes" id="UP000239589">
    <property type="component" value="Unassembled WGS sequence"/>
</dbReference>
<protein>
    <recommendedName>
        <fullName evidence="4">Response regulatory domain-containing protein</fullName>
    </recommendedName>
</protein>
<feature type="domain" description="Response regulatory" evidence="4">
    <location>
        <begin position="1"/>
        <end position="39"/>
    </location>
</feature>
<comment type="caution">
    <text evidence="5">The sequence shown here is derived from an EMBL/GenBank/DDBJ whole genome shotgun (WGS) entry which is preliminary data.</text>
</comment>
<evidence type="ECO:0000313" key="6">
    <source>
        <dbReference type="Proteomes" id="UP000239589"/>
    </source>
</evidence>
<proteinExistence type="predicted"/>
<evidence type="ECO:0000313" key="5">
    <source>
        <dbReference type="EMBL" id="PPJ62974.1"/>
    </source>
</evidence>
<dbReference type="SUPFAM" id="SSF52172">
    <property type="entry name" value="CheY-like"/>
    <property type="match status" value="1"/>
</dbReference>
<dbReference type="AlphaFoldDB" id="A0A2S6CT80"/>
<dbReference type="InterPro" id="IPR001789">
    <property type="entry name" value="Sig_transdc_resp-reg_receiver"/>
</dbReference>
<organism evidence="5 6">
    <name type="scientific">Cuspidothrix issatschenkoi CHARLIE-1</name>
    <dbReference type="NCBI Taxonomy" id="2052836"/>
    <lineage>
        <taxon>Bacteria</taxon>
        <taxon>Bacillati</taxon>
        <taxon>Cyanobacteriota</taxon>
        <taxon>Cyanophyceae</taxon>
        <taxon>Nostocales</taxon>
        <taxon>Aphanizomenonaceae</taxon>
        <taxon>Cuspidothrix</taxon>
    </lineage>
</organism>
<gene>
    <name evidence="5" type="ORF">CUN59_12690</name>
</gene>
<dbReference type="InterPro" id="IPR011006">
    <property type="entry name" value="CheY-like_superfamily"/>
</dbReference>
<dbReference type="PANTHER" id="PTHR45339">
    <property type="entry name" value="HYBRID SIGNAL TRANSDUCTION HISTIDINE KINASE J"/>
    <property type="match status" value="1"/>
</dbReference>
<sequence>MLQPLGYRPDVAANGLEVLIALRRQHYDVVLMDIQMPEI</sequence>
<evidence type="ECO:0000256" key="2">
    <source>
        <dbReference type="ARBA" id="ARBA00023012"/>
    </source>
</evidence>
<dbReference type="OrthoDB" id="9790669at2"/>
<accession>A0A2S6CT80</accession>
<name>A0A2S6CT80_9CYAN</name>
<reference evidence="5 6" key="1">
    <citation type="submission" date="2018-02" db="EMBL/GenBank/DDBJ databases">
        <title>Discovery of a pederin family compound in a non-symbiotic bloom-forming cyanobacterium.</title>
        <authorList>
            <person name="Kust A."/>
            <person name="Mares J."/>
            <person name="Jokela J."/>
            <person name="Urajova P."/>
            <person name="Hajek J."/>
            <person name="Saurav K."/>
            <person name="Voracova K."/>
            <person name="Fewer D.P."/>
            <person name="Haapaniemi E."/>
            <person name="Permi P."/>
            <person name="Rehakova K."/>
            <person name="Sivonen K."/>
            <person name="Hrouzek P."/>
        </authorList>
    </citation>
    <scope>NUCLEOTIDE SEQUENCE [LARGE SCALE GENOMIC DNA]</scope>
    <source>
        <strain evidence="5 6">CHARLIE-1</strain>
    </source>
</reference>
<evidence type="ECO:0000256" key="1">
    <source>
        <dbReference type="ARBA" id="ARBA00022553"/>
    </source>
</evidence>
<dbReference type="PROSITE" id="PS50110">
    <property type="entry name" value="RESPONSE_REGULATORY"/>
    <property type="match status" value="1"/>
</dbReference>
<dbReference type="Gene3D" id="3.40.50.2300">
    <property type="match status" value="1"/>
</dbReference>
<dbReference type="EMBL" id="PGEM01000085">
    <property type="protein sequence ID" value="PPJ62974.1"/>
    <property type="molecule type" value="Genomic_DNA"/>
</dbReference>
<keyword evidence="2" id="KW-0902">Two-component regulatory system</keyword>
<keyword evidence="1 3" id="KW-0597">Phosphoprotein</keyword>
<evidence type="ECO:0000256" key="3">
    <source>
        <dbReference type="PROSITE-ProRule" id="PRU00169"/>
    </source>
</evidence>
<dbReference type="GO" id="GO:0000160">
    <property type="term" value="P:phosphorelay signal transduction system"/>
    <property type="evidence" value="ECO:0007669"/>
    <property type="project" value="UniProtKB-KW"/>
</dbReference>
<keyword evidence="6" id="KW-1185">Reference proteome</keyword>
<feature type="modified residue" description="4-aspartylphosphate" evidence="3">
    <location>
        <position position="33"/>
    </location>
</feature>
<dbReference type="PANTHER" id="PTHR45339:SF1">
    <property type="entry name" value="HYBRID SIGNAL TRANSDUCTION HISTIDINE KINASE J"/>
    <property type="match status" value="1"/>
</dbReference>
<evidence type="ECO:0000259" key="4">
    <source>
        <dbReference type="PROSITE" id="PS50110"/>
    </source>
</evidence>